<organism evidence="1 2">
    <name type="scientific">Crucibulum laeve</name>
    <dbReference type="NCBI Taxonomy" id="68775"/>
    <lineage>
        <taxon>Eukaryota</taxon>
        <taxon>Fungi</taxon>
        <taxon>Dikarya</taxon>
        <taxon>Basidiomycota</taxon>
        <taxon>Agaricomycotina</taxon>
        <taxon>Agaricomycetes</taxon>
        <taxon>Agaricomycetidae</taxon>
        <taxon>Agaricales</taxon>
        <taxon>Agaricineae</taxon>
        <taxon>Nidulariaceae</taxon>
        <taxon>Crucibulum</taxon>
    </lineage>
</organism>
<proteinExistence type="predicted"/>
<name>A0A5C3LKM7_9AGAR</name>
<evidence type="ECO:0000313" key="1">
    <source>
        <dbReference type="EMBL" id="TFK33107.1"/>
    </source>
</evidence>
<gene>
    <name evidence="1" type="ORF">BDQ12DRAFT_449228</name>
</gene>
<reference evidence="1 2" key="1">
    <citation type="journal article" date="2019" name="Nat. Ecol. Evol.">
        <title>Megaphylogeny resolves global patterns of mushroom evolution.</title>
        <authorList>
            <person name="Varga T."/>
            <person name="Krizsan K."/>
            <person name="Foldi C."/>
            <person name="Dima B."/>
            <person name="Sanchez-Garcia M."/>
            <person name="Sanchez-Ramirez S."/>
            <person name="Szollosi G.J."/>
            <person name="Szarkandi J.G."/>
            <person name="Papp V."/>
            <person name="Albert L."/>
            <person name="Andreopoulos W."/>
            <person name="Angelini C."/>
            <person name="Antonin V."/>
            <person name="Barry K.W."/>
            <person name="Bougher N.L."/>
            <person name="Buchanan P."/>
            <person name="Buyck B."/>
            <person name="Bense V."/>
            <person name="Catcheside P."/>
            <person name="Chovatia M."/>
            <person name="Cooper J."/>
            <person name="Damon W."/>
            <person name="Desjardin D."/>
            <person name="Finy P."/>
            <person name="Geml J."/>
            <person name="Haridas S."/>
            <person name="Hughes K."/>
            <person name="Justo A."/>
            <person name="Karasinski D."/>
            <person name="Kautmanova I."/>
            <person name="Kiss B."/>
            <person name="Kocsube S."/>
            <person name="Kotiranta H."/>
            <person name="LaButti K.M."/>
            <person name="Lechner B.E."/>
            <person name="Liimatainen K."/>
            <person name="Lipzen A."/>
            <person name="Lukacs Z."/>
            <person name="Mihaltcheva S."/>
            <person name="Morgado L.N."/>
            <person name="Niskanen T."/>
            <person name="Noordeloos M.E."/>
            <person name="Ohm R.A."/>
            <person name="Ortiz-Santana B."/>
            <person name="Ovrebo C."/>
            <person name="Racz N."/>
            <person name="Riley R."/>
            <person name="Savchenko A."/>
            <person name="Shiryaev A."/>
            <person name="Soop K."/>
            <person name="Spirin V."/>
            <person name="Szebenyi C."/>
            <person name="Tomsovsky M."/>
            <person name="Tulloss R.E."/>
            <person name="Uehling J."/>
            <person name="Grigoriev I.V."/>
            <person name="Vagvolgyi C."/>
            <person name="Papp T."/>
            <person name="Martin F.M."/>
            <person name="Miettinen O."/>
            <person name="Hibbett D.S."/>
            <person name="Nagy L.G."/>
        </authorList>
    </citation>
    <scope>NUCLEOTIDE SEQUENCE [LARGE SCALE GENOMIC DNA]</scope>
    <source>
        <strain evidence="1 2">CBS 166.37</strain>
    </source>
</reference>
<dbReference type="AlphaFoldDB" id="A0A5C3LKM7"/>
<protein>
    <submittedName>
        <fullName evidence="1">Uncharacterized protein</fullName>
    </submittedName>
</protein>
<sequence>MPWLSKVRVLAVRKKENTSQPSSARDDWLSNAIAFGKAIQAAGDLAPFPYIKGAAGILVALLEPIQQLYKNRDDYKRLTESIVTILKHLEEDVRKNPAAALASEPFKEQCKEVETFLRAIANDLQTRFSPSNMNRFKEVWSSGSLRDLIAQYQRDVDKMCINLILRNTNHMRIHLEVNDHALAQSTEKGDNQSRAGTEDDLRLSDYQQYLPGDLRLLAGQRSLDRTVETCLVTLPGVSEIKTARLYRGKDAYKVCTLIFCHTKS</sequence>
<evidence type="ECO:0000313" key="2">
    <source>
        <dbReference type="Proteomes" id="UP000308652"/>
    </source>
</evidence>
<dbReference type="CDD" id="cd21037">
    <property type="entry name" value="MLKL_NTD"/>
    <property type="match status" value="1"/>
</dbReference>
<keyword evidence="2" id="KW-1185">Reference proteome</keyword>
<dbReference type="Proteomes" id="UP000308652">
    <property type="component" value="Unassembled WGS sequence"/>
</dbReference>
<dbReference type="OrthoDB" id="2924458at2759"/>
<dbReference type="EMBL" id="ML213655">
    <property type="protein sequence ID" value="TFK33107.1"/>
    <property type="molecule type" value="Genomic_DNA"/>
</dbReference>
<dbReference type="InterPro" id="IPR059179">
    <property type="entry name" value="MLKL-like_MCAfunc"/>
</dbReference>
<accession>A0A5C3LKM7</accession>